<proteinExistence type="predicted"/>
<organism evidence="2 3">
    <name type="scientific">Protopolystoma xenopodis</name>
    <dbReference type="NCBI Taxonomy" id="117903"/>
    <lineage>
        <taxon>Eukaryota</taxon>
        <taxon>Metazoa</taxon>
        <taxon>Spiralia</taxon>
        <taxon>Lophotrochozoa</taxon>
        <taxon>Platyhelminthes</taxon>
        <taxon>Monogenea</taxon>
        <taxon>Polyopisthocotylea</taxon>
        <taxon>Polystomatidea</taxon>
        <taxon>Polystomatidae</taxon>
        <taxon>Protopolystoma</taxon>
    </lineage>
</organism>
<sequence length="72" mass="8310">MNPVQSCLQQLAMLPFPVRIPLEWWRLVPNCAGQTFVVACSPSLATPIGSMTRRSRRQHRQHRQKRRDIGEA</sequence>
<comment type="caution">
    <text evidence="2">The sequence shown here is derived from an EMBL/GenBank/DDBJ whole genome shotgun (WGS) entry which is preliminary data.</text>
</comment>
<evidence type="ECO:0000313" key="2">
    <source>
        <dbReference type="EMBL" id="VEL35027.1"/>
    </source>
</evidence>
<feature type="region of interest" description="Disordered" evidence="1">
    <location>
        <begin position="48"/>
        <end position="72"/>
    </location>
</feature>
<evidence type="ECO:0000313" key="3">
    <source>
        <dbReference type="Proteomes" id="UP000784294"/>
    </source>
</evidence>
<dbReference type="EMBL" id="CAAALY010248911">
    <property type="protein sequence ID" value="VEL35027.1"/>
    <property type="molecule type" value="Genomic_DNA"/>
</dbReference>
<accession>A0A3S5AQ20</accession>
<evidence type="ECO:0000256" key="1">
    <source>
        <dbReference type="SAM" id="MobiDB-lite"/>
    </source>
</evidence>
<dbReference type="Proteomes" id="UP000784294">
    <property type="component" value="Unassembled WGS sequence"/>
</dbReference>
<protein>
    <submittedName>
        <fullName evidence="2">Uncharacterized protein</fullName>
    </submittedName>
</protein>
<gene>
    <name evidence="2" type="ORF">PXEA_LOCUS28467</name>
</gene>
<dbReference type="AlphaFoldDB" id="A0A3S5AQ20"/>
<reference evidence="2" key="1">
    <citation type="submission" date="2018-11" db="EMBL/GenBank/DDBJ databases">
        <authorList>
            <consortium name="Pathogen Informatics"/>
        </authorList>
    </citation>
    <scope>NUCLEOTIDE SEQUENCE</scope>
</reference>
<keyword evidence="3" id="KW-1185">Reference proteome</keyword>
<feature type="compositionally biased region" description="Basic residues" evidence="1">
    <location>
        <begin position="53"/>
        <end position="66"/>
    </location>
</feature>
<name>A0A3S5AQ20_9PLAT</name>